<proteinExistence type="inferred from homology"/>
<dbReference type="GO" id="GO:0016020">
    <property type="term" value="C:membrane"/>
    <property type="evidence" value="ECO:0007669"/>
    <property type="project" value="InterPro"/>
</dbReference>
<comment type="similarity">
    <text evidence="2">Belongs to the methyl-accepting chemotaxis (MCP) protein family.</text>
</comment>
<evidence type="ECO:0000256" key="1">
    <source>
        <dbReference type="ARBA" id="ARBA00023224"/>
    </source>
</evidence>
<accession>A0A0J8G3H9</accession>
<keyword evidence="5" id="KW-1133">Transmembrane helix</keyword>
<dbReference type="PATRIC" id="fig|1121307.3.peg.1900"/>
<evidence type="ECO:0000313" key="9">
    <source>
        <dbReference type="Proteomes" id="UP000036756"/>
    </source>
</evidence>
<feature type="transmembrane region" description="Helical" evidence="5">
    <location>
        <begin position="191"/>
        <end position="211"/>
    </location>
</feature>
<dbReference type="GO" id="GO:0004888">
    <property type="term" value="F:transmembrane signaling receptor activity"/>
    <property type="evidence" value="ECO:0007669"/>
    <property type="project" value="InterPro"/>
</dbReference>
<evidence type="ECO:0000313" key="8">
    <source>
        <dbReference type="EMBL" id="KMT22271.1"/>
    </source>
</evidence>
<dbReference type="RefSeq" id="WP_048570353.1">
    <property type="nucleotide sequence ID" value="NZ_LFVU01000024.1"/>
</dbReference>
<dbReference type="Gene3D" id="1.10.287.950">
    <property type="entry name" value="Methyl-accepting chemotaxis protein"/>
    <property type="match status" value="1"/>
</dbReference>
<keyword evidence="4" id="KW-0175">Coiled coil</keyword>
<dbReference type="GO" id="GO:0006935">
    <property type="term" value="P:chemotaxis"/>
    <property type="evidence" value="ECO:0007669"/>
    <property type="project" value="InterPro"/>
</dbReference>
<dbReference type="PANTHER" id="PTHR32089:SF112">
    <property type="entry name" value="LYSOZYME-LIKE PROTEIN-RELATED"/>
    <property type="match status" value="1"/>
</dbReference>
<dbReference type="SUPFAM" id="SSF58104">
    <property type="entry name" value="Methyl-accepting chemotaxis protein (MCP) signaling domain"/>
    <property type="match status" value="1"/>
</dbReference>
<dbReference type="PROSITE" id="PS50111">
    <property type="entry name" value="CHEMOTAXIS_TRANSDUC_2"/>
    <property type="match status" value="1"/>
</dbReference>
<feature type="coiled-coil region" evidence="4">
    <location>
        <begin position="252"/>
        <end position="297"/>
    </location>
</feature>
<dbReference type="SMART" id="SM00304">
    <property type="entry name" value="HAMP"/>
    <property type="match status" value="1"/>
</dbReference>
<protein>
    <submittedName>
        <fullName evidence="8">Methyl-accepting chemotaxis protein</fullName>
    </submittedName>
</protein>
<feature type="domain" description="HAMP" evidence="7">
    <location>
        <begin position="212"/>
        <end position="264"/>
    </location>
</feature>
<comment type="caution">
    <text evidence="8">The sequence shown here is derived from an EMBL/GenBank/DDBJ whole genome shotgun (WGS) entry which is preliminary data.</text>
</comment>
<evidence type="ECO:0000256" key="3">
    <source>
        <dbReference type="PROSITE-ProRule" id="PRU00284"/>
    </source>
</evidence>
<dbReference type="OrthoDB" id="1887545at2"/>
<feature type="transmembrane region" description="Helical" evidence="5">
    <location>
        <begin position="13"/>
        <end position="33"/>
    </location>
</feature>
<evidence type="ECO:0000256" key="4">
    <source>
        <dbReference type="SAM" id="Coils"/>
    </source>
</evidence>
<dbReference type="EMBL" id="LFVU01000024">
    <property type="protein sequence ID" value="KMT22271.1"/>
    <property type="molecule type" value="Genomic_DNA"/>
</dbReference>
<feature type="domain" description="Methyl-accepting transducer" evidence="6">
    <location>
        <begin position="283"/>
        <end position="534"/>
    </location>
</feature>
<dbReference type="Pfam" id="PF00672">
    <property type="entry name" value="HAMP"/>
    <property type="match status" value="1"/>
</dbReference>
<dbReference type="InterPro" id="IPR024478">
    <property type="entry name" value="HlyB_4HB_MCP"/>
</dbReference>
<dbReference type="STRING" id="1121307.CLCY_4c02440"/>
<organism evidence="8 9">
    <name type="scientific">Clostridium cylindrosporum DSM 605</name>
    <dbReference type="NCBI Taxonomy" id="1121307"/>
    <lineage>
        <taxon>Bacteria</taxon>
        <taxon>Bacillati</taxon>
        <taxon>Bacillota</taxon>
        <taxon>Clostridia</taxon>
        <taxon>Eubacteriales</taxon>
        <taxon>Clostridiaceae</taxon>
        <taxon>Clostridium</taxon>
    </lineage>
</organism>
<dbReference type="Proteomes" id="UP000036756">
    <property type="component" value="Unassembled WGS sequence"/>
</dbReference>
<dbReference type="CDD" id="cd06225">
    <property type="entry name" value="HAMP"/>
    <property type="match status" value="1"/>
</dbReference>
<dbReference type="InterPro" id="IPR004089">
    <property type="entry name" value="MCPsignal_dom"/>
</dbReference>
<sequence>MNFFKNLKVSVKLVSNFVIIILLLVIVGTMGILNTNKLNRSIETLYNDNVIGLTSIDMIDKNTSMVYANVKLMLYAENPTKLEETASFIDKLKVNTDTGVNKYEAAITKEEDRQKFNEFKDNLEKYRSIRLEIKDLLIQGKKVEAWAKFSEFTKAKEEMAAKLQELVDLNNKWIKDTIDESNIIYSASTKVVVSIIIFAVAFACLLGYLIIASITKPLNKTKQLAERLSEYDFSTPLDIYTKDEFGETANALNKSQENVAELIKNIMNSAENMGAASEELSATVEEMASKLESINESTREINSVVQETSSAAQQIAASTEEVDASVNVLSTKATDGSSNAVDIKERATNIQRESKEAYDNTNKMYVEVENAILRDIEKGKVVDQIKTMADTIASISEQTNLLALNAAIEAARAGESGRGFAVVADEVRKLAEQSASEVINVKSTIEDVQEAFKSLSNNSNELLGFMSNNVSKQFEGFIGVGEHYQKDADFVSNMSEDLASMSEEITATINQVSDAIQHMAEMTQGSSDNLESIQEGVNESTMAMEQIANTAQSQAEMAQSLNEMISKFKV</sequence>
<name>A0A0J8G3H9_CLOCY</name>
<keyword evidence="9" id="KW-1185">Reference proteome</keyword>
<dbReference type="PANTHER" id="PTHR32089">
    <property type="entry name" value="METHYL-ACCEPTING CHEMOTAXIS PROTEIN MCPB"/>
    <property type="match status" value="1"/>
</dbReference>
<dbReference type="InterPro" id="IPR003660">
    <property type="entry name" value="HAMP_dom"/>
</dbReference>
<dbReference type="AlphaFoldDB" id="A0A0J8G3H9"/>
<keyword evidence="5" id="KW-0812">Transmembrane</keyword>
<evidence type="ECO:0000256" key="5">
    <source>
        <dbReference type="SAM" id="Phobius"/>
    </source>
</evidence>
<dbReference type="GO" id="GO:0007165">
    <property type="term" value="P:signal transduction"/>
    <property type="evidence" value="ECO:0007669"/>
    <property type="project" value="UniProtKB-KW"/>
</dbReference>
<dbReference type="InterPro" id="IPR004090">
    <property type="entry name" value="Chemotax_Me-accpt_rcpt"/>
</dbReference>
<evidence type="ECO:0000259" key="6">
    <source>
        <dbReference type="PROSITE" id="PS50111"/>
    </source>
</evidence>
<keyword evidence="5" id="KW-0472">Membrane</keyword>
<keyword evidence="1 3" id="KW-0807">Transducer</keyword>
<evidence type="ECO:0000259" key="7">
    <source>
        <dbReference type="PROSITE" id="PS50885"/>
    </source>
</evidence>
<gene>
    <name evidence="8" type="ORF">CLCY_4c02440</name>
</gene>
<dbReference type="Pfam" id="PF12729">
    <property type="entry name" value="4HB_MCP_1"/>
    <property type="match status" value="1"/>
</dbReference>
<evidence type="ECO:0000256" key="2">
    <source>
        <dbReference type="ARBA" id="ARBA00029447"/>
    </source>
</evidence>
<dbReference type="SMART" id="SM00283">
    <property type="entry name" value="MA"/>
    <property type="match status" value="1"/>
</dbReference>
<dbReference type="Pfam" id="PF00015">
    <property type="entry name" value="MCPsignal"/>
    <property type="match status" value="1"/>
</dbReference>
<dbReference type="PROSITE" id="PS50885">
    <property type="entry name" value="HAMP"/>
    <property type="match status" value="1"/>
</dbReference>
<reference evidence="8 9" key="1">
    <citation type="submission" date="2015-06" db="EMBL/GenBank/DDBJ databases">
        <title>Draft genome sequence of the purine-degrading Clostridium cylindrosporum HC-1 (DSM 605).</title>
        <authorList>
            <person name="Poehlein A."/>
            <person name="Schiel-Bengelsdorf B."/>
            <person name="Bengelsdorf F."/>
            <person name="Daniel R."/>
            <person name="Duerre P."/>
        </authorList>
    </citation>
    <scope>NUCLEOTIDE SEQUENCE [LARGE SCALE GENOMIC DNA]</scope>
    <source>
        <strain evidence="8 9">DSM 605</strain>
    </source>
</reference>
<dbReference type="PRINTS" id="PR00260">
    <property type="entry name" value="CHEMTRNSDUCR"/>
</dbReference>